<dbReference type="InterPro" id="IPR036770">
    <property type="entry name" value="Ankyrin_rpt-contain_sf"/>
</dbReference>
<evidence type="ECO:0000256" key="1">
    <source>
        <dbReference type="PROSITE-ProRule" id="PRU00023"/>
    </source>
</evidence>
<dbReference type="AlphaFoldDB" id="A0A397HKZ7"/>
<keyword evidence="3" id="KW-1185">Reference proteome</keyword>
<organism evidence="2 3">
    <name type="scientific">Aspergillus thermomutatus</name>
    <name type="common">Neosartorya pseudofischeri</name>
    <dbReference type="NCBI Taxonomy" id="41047"/>
    <lineage>
        <taxon>Eukaryota</taxon>
        <taxon>Fungi</taxon>
        <taxon>Dikarya</taxon>
        <taxon>Ascomycota</taxon>
        <taxon>Pezizomycotina</taxon>
        <taxon>Eurotiomycetes</taxon>
        <taxon>Eurotiomycetidae</taxon>
        <taxon>Eurotiales</taxon>
        <taxon>Aspergillaceae</taxon>
        <taxon>Aspergillus</taxon>
        <taxon>Aspergillus subgen. Fumigati</taxon>
    </lineage>
</organism>
<dbReference type="RefSeq" id="XP_026616637.1">
    <property type="nucleotide sequence ID" value="XM_026762664.1"/>
</dbReference>
<accession>A0A397HKZ7</accession>
<dbReference type="InterPro" id="IPR002110">
    <property type="entry name" value="Ankyrin_rpt"/>
</dbReference>
<dbReference type="EMBL" id="NKHU02000040">
    <property type="protein sequence ID" value="RHZ62034.1"/>
    <property type="molecule type" value="Genomic_DNA"/>
</dbReference>
<dbReference type="PANTHER" id="PTHR46082:SF11">
    <property type="entry name" value="AAA+ ATPASE DOMAIN-CONTAINING PROTEIN-RELATED"/>
    <property type="match status" value="1"/>
</dbReference>
<dbReference type="Pfam" id="PF12796">
    <property type="entry name" value="Ank_2"/>
    <property type="match status" value="1"/>
</dbReference>
<evidence type="ECO:0000313" key="3">
    <source>
        <dbReference type="Proteomes" id="UP000215305"/>
    </source>
</evidence>
<dbReference type="InterPro" id="IPR053137">
    <property type="entry name" value="NLR-like"/>
</dbReference>
<dbReference type="SUPFAM" id="SSF48403">
    <property type="entry name" value="Ankyrin repeat"/>
    <property type="match status" value="1"/>
</dbReference>
<dbReference type="GO" id="GO:0003824">
    <property type="term" value="F:catalytic activity"/>
    <property type="evidence" value="ECO:0007669"/>
    <property type="project" value="InterPro"/>
</dbReference>
<dbReference type="SMART" id="SM00248">
    <property type="entry name" value="ANK"/>
    <property type="match status" value="2"/>
</dbReference>
<reference evidence="2" key="1">
    <citation type="submission" date="2018-08" db="EMBL/GenBank/DDBJ databases">
        <title>Draft genome sequence of azole-resistant Aspergillus thermomutatus (Neosartorya pseudofischeri) strain HMR AF 39, isolated from a human nasal aspirate.</title>
        <authorList>
            <person name="Parent-Michaud M."/>
            <person name="Dufresne P.J."/>
            <person name="Fournier E."/>
            <person name="Martineau C."/>
            <person name="Moreira S."/>
            <person name="Perkins V."/>
            <person name="De Repentigny L."/>
            <person name="Dufresne S.F."/>
        </authorList>
    </citation>
    <scope>NUCLEOTIDE SEQUENCE [LARGE SCALE GENOMIC DNA]</scope>
    <source>
        <strain evidence="2">HMR AF 39</strain>
    </source>
</reference>
<protein>
    <submittedName>
        <fullName evidence="2">Uncharacterized protein</fullName>
    </submittedName>
</protein>
<dbReference type="Proteomes" id="UP000215305">
    <property type="component" value="Unassembled WGS sequence"/>
</dbReference>
<dbReference type="SUPFAM" id="SSF53167">
    <property type="entry name" value="Purine and uridine phosphorylases"/>
    <property type="match status" value="1"/>
</dbReference>
<dbReference type="STRING" id="41047.A0A397HKZ7"/>
<dbReference type="InterPro" id="IPR035994">
    <property type="entry name" value="Nucleoside_phosphorylase_sf"/>
</dbReference>
<feature type="repeat" description="ANK" evidence="1">
    <location>
        <begin position="297"/>
        <end position="329"/>
    </location>
</feature>
<dbReference type="PROSITE" id="PS50297">
    <property type="entry name" value="ANK_REP_REGION"/>
    <property type="match status" value="1"/>
</dbReference>
<dbReference type="OrthoDB" id="1577640at2759"/>
<gene>
    <name evidence="2" type="ORF">CDV56_109045</name>
</gene>
<dbReference type="PROSITE" id="PS50088">
    <property type="entry name" value="ANK_REPEAT"/>
    <property type="match status" value="1"/>
</dbReference>
<dbReference type="Gene3D" id="1.25.40.20">
    <property type="entry name" value="Ankyrin repeat-containing domain"/>
    <property type="match status" value="1"/>
</dbReference>
<sequence length="356" mass="38814">MHGSRSHYDYTVAWISALPLEMAAAKHMFDQIHDRLPQPLTAINTYTLGIVAQMRSTFPRVQYGLLVGIGGGAPSEKVDIRLGDVVVSKPTRTYGGAVQYDYGKTLAGGWFEQTGMLNRPPEILLTAMSKLQADLHYNERPISNSILERAQVTGGIGFGFPYPGQGHNLLFESTYAHVGSDDRCQNCDALHLVPRTARASNEPKVHYGLIASANQVMKDGPTRGMLARNLDILCFEYWPPRWKQAGGTVPSSSRGAARYKKPRGETPLGMVAAGEHDLIIKDLLATNAVDVDAVSMTGQSPLIKAVESYNVPIVRLLLAAGANPNLASKDGKTAYTYAKERSYLRMMAIMRGHGAK</sequence>
<dbReference type="GO" id="GO:0009116">
    <property type="term" value="P:nucleoside metabolic process"/>
    <property type="evidence" value="ECO:0007669"/>
    <property type="project" value="InterPro"/>
</dbReference>
<evidence type="ECO:0000313" key="2">
    <source>
        <dbReference type="EMBL" id="RHZ62034.1"/>
    </source>
</evidence>
<proteinExistence type="predicted"/>
<name>A0A397HKZ7_ASPTH</name>
<keyword evidence="1" id="KW-0040">ANK repeat</keyword>
<dbReference type="GeneID" id="38131019"/>
<dbReference type="VEuPathDB" id="FungiDB:CDV56_109045"/>
<comment type="caution">
    <text evidence="2">The sequence shown here is derived from an EMBL/GenBank/DDBJ whole genome shotgun (WGS) entry which is preliminary data.</text>
</comment>
<dbReference type="Gene3D" id="3.40.50.1580">
    <property type="entry name" value="Nucleoside phosphorylase domain"/>
    <property type="match status" value="1"/>
</dbReference>
<dbReference type="PANTHER" id="PTHR46082">
    <property type="entry name" value="ATP/GTP-BINDING PROTEIN-RELATED"/>
    <property type="match status" value="1"/>
</dbReference>